<sequence>MAMSPRGRKLVLTAHVTTSVGWLGAVAVFLALAVAGLTSRDTELVRAAYLVMGLTGWYVIVPLCFASLMTGVISSLGTTWGLLRYYWVVVKLLITGLSTVVLLVHMQPIGYIAAVAARPGLFRSDLHGLRVQLVVQSGAALLVLLVATALSVYKPQGRTRHGRRRQHGGRRLPVRRLLLGHWGARLCPDHPVIFLAEDVVVSNHAGLTARGRPGSGGWGDHQGTEVAGRGPPPRLVVGGRQRAHTTKVIILSPWPRSRT</sequence>
<keyword evidence="2" id="KW-0812">Transmembrane</keyword>
<evidence type="ECO:0000256" key="1">
    <source>
        <dbReference type="SAM" id="MobiDB-lite"/>
    </source>
</evidence>
<evidence type="ECO:0008006" key="5">
    <source>
        <dbReference type="Google" id="ProtNLM"/>
    </source>
</evidence>
<accession>A0A561EJ71</accession>
<dbReference type="Proteomes" id="UP000318416">
    <property type="component" value="Unassembled WGS sequence"/>
</dbReference>
<evidence type="ECO:0000313" key="3">
    <source>
        <dbReference type="EMBL" id="TWE15643.1"/>
    </source>
</evidence>
<dbReference type="RefSeq" id="WP_211785708.1">
    <property type="nucleotide sequence ID" value="NZ_BAAABR010000004.1"/>
</dbReference>
<keyword evidence="4" id="KW-1185">Reference proteome</keyword>
<dbReference type="EMBL" id="VIVR01000001">
    <property type="protein sequence ID" value="TWE15643.1"/>
    <property type="molecule type" value="Genomic_DNA"/>
</dbReference>
<keyword evidence="2" id="KW-1133">Transmembrane helix</keyword>
<feature type="transmembrane region" description="Helical" evidence="2">
    <location>
        <begin position="133"/>
        <end position="153"/>
    </location>
</feature>
<protein>
    <recommendedName>
        <fullName evidence="5">Integral membrane protein</fullName>
    </recommendedName>
</protein>
<dbReference type="AlphaFoldDB" id="A0A561EJ71"/>
<reference evidence="3 4" key="1">
    <citation type="submission" date="2019-06" db="EMBL/GenBank/DDBJ databases">
        <title>Sequencing the genomes of 1000 actinobacteria strains.</title>
        <authorList>
            <person name="Klenk H.-P."/>
        </authorList>
    </citation>
    <scope>NUCLEOTIDE SEQUENCE [LARGE SCALE GENOMIC DNA]</scope>
    <source>
        <strain evidence="3 4">DSM 41649</strain>
    </source>
</reference>
<feature type="transmembrane region" description="Helical" evidence="2">
    <location>
        <begin position="85"/>
        <end position="113"/>
    </location>
</feature>
<proteinExistence type="predicted"/>
<keyword evidence="2" id="KW-0472">Membrane</keyword>
<evidence type="ECO:0000313" key="4">
    <source>
        <dbReference type="Proteomes" id="UP000318416"/>
    </source>
</evidence>
<comment type="caution">
    <text evidence="3">The sequence shown here is derived from an EMBL/GenBank/DDBJ whole genome shotgun (WGS) entry which is preliminary data.</text>
</comment>
<organism evidence="3 4">
    <name type="scientific">Kitasatospora atroaurantiaca</name>
    <dbReference type="NCBI Taxonomy" id="285545"/>
    <lineage>
        <taxon>Bacteria</taxon>
        <taxon>Bacillati</taxon>
        <taxon>Actinomycetota</taxon>
        <taxon>Actinomycetes</taxon>
        <taxon>Kitasatosporales</taxon>
        <taxon>Streptomycetaceae</taxon>
        <taxon>Kitasatospora</taxon>
    </lineage>
</organism>
<name>A0A561EJ71_9ACTN</name>
<feature type="region of interest" description="Disordered" evidence="1">
    <location>
        <begin position="210"/>
        <end position="242"/>
    </location>
</feature>
<evidence type="ECO:0000256" key="2">
    <source>
        <dbReference type="SAM" id="Phobius"/>
    </source>
</evidence>
<feature type="transmembrane region" description="Helical" evidence="2">
    <location>
        <begin position="47"/>
        <end position="73"/>
    </location>
</feature>
<gene>
    <name evidence="3" type="ORF">FB465_0565</name>
</gene>
<feature type="transmembrane region" description="Helical" evidence="2">
    <location>
        <begin position="12"/>
        <end position="35"/>
    </location>
</feature>